<evidence type="ECO:0000256" key="1">
    <source>
        <dbReference type="ARBA" id="ARBA00008072"/>
    </source>
</evidence>
<dbReference type="Gene3D" id="3.40.50.720">
    <property type="entry name" value="NAD(P)-binding Rossmann-like Domain"/>
    <property type="match status" value="1"/>
</dbReference>
<dbReference type="EMBL" id="JAWCUI010000072">
    <property type="protein sequence ID" value="KAL1889564.1"/>
    <property type="molecule type" value="Genomic_DNA"/>
</dbReference>
<accession>A0ABR3YQA3</accession>
<sequence>MTPTNTAAWLKARNSRPLVVGPAPYTPPGPNQVVVRNHAVAINPVDWSLQVLGQFVLTFIKYPMVPGGDLSGEVVEVGKDVTTLQVGDRVMALGGGMAPDMVSHAAAQSEGAFQQYTVVHPLLAAKIPDWMSFADASVLPLTLATAAYGLFHPDFLALELPTVPPRPLTSSSKKLLVTGGASSVGCNGIQLAFQAGYQVYATASPKNFEYVKSLGATAVFDYRSKTIQDDLVAVLKEGEVMGALAVGDGAVELCMKVLARIPGSRRFVAMAGSVMVPPKVATFVGKTSFIASALWQGMRMNAAGRSTGVTTKFVDTKDLLQENCVVGRDVFGTFLPKALAARQYVTAPRTRVAGHGLEAVQAAMDLQRNGVSAEKVVVTL</sequence>
<dbReference type="SUPFAM" id="SSF50129">
    <property type="entry name" value="GroES-like"/>
    <property type="match status" value="1"/>
</dbReference>
<dbReference type="CDD" id="cd08249">
    <property type="entry name" value="enoyl_reductase_like"/>
    <property type="match status" value="1"/>
</dbReference>
<evidence type="ECO:0000313" key="4">
    <source>
        <dbReference type="EMBL" id="KAL1889564.1"/>
    </source>
</evidence>
<feature type="domain" description="Enoyl reductase (ER)" evidence="3">
    <location>
        <begin position="13"/>
        <end position="378"/>
    </location>
</feature>
<keyword evidence="2" id="KW-0560">Oxidoreductase</keyword>
<comment type="similarity">
    <text evidence="1">Belongs to the zinc-containing alcohol dehydrogenase family.</text>
</comment>
<dbReference type="PANTHER" id="PTHR45348:SF2">
    <property type="entry name" value="ZINC-TYPE ALCOHOL DEHYDROGENASE-LIKE PROTEIN C2E1P3.01"/>
    <property type="match status" value="1"/>
</dbReference>
<comment type="caution">
    <text evidence="4">The sequence shown here is derived from an EMBL/GenBank/DDBJ whole genome shotgun (WGS) entry which is preliminary data.</text>
</comment>
<dbReference type="PANTHER" id="PTHR45348">
    <property type="entry name" value="HYPOTHETICAL OXIDOREDUCTASE (EUROFUNG)"/>
    <property type="match status" value="1"/>
</dbReference>
<evidence type="ECO:0000256" key="2">
    <source>
        <dbReference type="ARBA" id="ARBA00023002"/>
    </source>
</evidence>
<dbReference type="InterPro" id="IPR020843">
    <property type="entry name" value="ER"/>
</dbReference>
<keyword evidence="5" id="KW-1185">Reference proteome</keyword>
<gene>
    <name evidence="4" type="ORF">Sste5346_008813</name>
</gene>
<dbReference type="InterPro" id="IPR036291">
    <property type="entry name" value="NAD(P)-bd_dom_sf"/>
</dbReference>
<dbReference type="SUPFAM" id="SSF51735">
    <property type="entry name" value="NAD(P)-binding Rossmann-fold domains"/>
    <property type="match status" value="1"/>
</dbReference>
<dbReference type="SMART" id="SM00829">
    <property type="entry name" value="PKS_ER"/>
    <property type="match status" value="1"/>
</dbReference>
<name>A0ABR3YQA3_9PEZI</name>
<dbReference type="Gene3D" id="3.90.180.10">
    <property type="entry name" value="Medium-chain alcohol dehydrogenases, catalytic domain"/>
    <property type="match status" value="1"/>
</dbReference>
<protein>
    <recommendedName>
        <fullName evidence="3">Enoyl reductase (ER) domain-containing protein</fullName>
    </recommendedName>
</protein>
<dbReference type="InterPro" id="IPR013154">
    <property type="entry name" value="ADH-like_N"/>
</dbReference>
<evidence type="ECO:0000259" key="3">
    <source>
        <dbReference type="SMART" id="SM00829"/>
    </source>
</evidence>
<reference evidence="4 5" key="1">
    <citation type="journal article" date="2024" name="IMA Fungus">
        <title>IMA Genome - F19 : A genome assembly and annotation guide to empower mycologists, including annotated draft genome sequences of Ceratocystis pirilliformis, Diaporthe australafricana, Fusarium ophioides, Paecilomyces lecythidis, and Sporothrix stenoceras.</title>
        <authorList>
            <person name="Aylward J."/>
            <person name="Wilson A.M."/>
            <person name="Visagie C.M."/>
            <person name="Spraker J."/>
            <person name="Barnes I."/>
            <person name="Buitendag C."/>
            <person name="Ceriani C."/>
            <person name="Del Mar Angel L."/>
            <person name="du Plessis D."/>
            <person name="Fuchs T."/>
            <person name="Gasser K."/>
            <person name="Kramer D."/>
            <person name="Li W."/>
            <person name="Munsamy K."/>
            <person name="Piso A."/>
            <person name="Price J.L."/>
            <person name="Sonnekus B."/>
            <person name="Thomas C."/>
            <person name="van der Nest A."/>
            <person name="van Dijk A."/>
            <person name="van Heerden A."/>
            <person name="van Vuuren N."/>
            <person name="Yilmaz N."/>
            <person name="Duong T.A."/>
            <person name="van der Merwe N.A."/>
            <person name="Wingfield M.J."/>
            <person name="Wingfield B.D."/>
        </authorList>
    </citation>
    <scope>NUCLEOTIDE SEQUENCE [LARGE SCALE GENOMIC DNA]</scope>
    <source>
        <strain evidence="4 5">CMW 5346</strain>
    </source>
</reference>
<dbReference type="Proteomes" id="UP001583186">
    <property type="component" value="Unassembled WGS sequence"/>
</dbReference>
<dbReference type="InterPro" id="IPR011032">
    <property type="entry name" value="GroES-like_sf"/>
</dbReference>
<dbReference type="Pfam" id="PF08240">
    <property type="entry name" value="ADH_N"/>
    <property type="match status" value="1"/>
</dbReference>
<evidence type="ECO:0000313" key="5">
    <source>
        <dbReference type="Proteomes" id="UP001583186"/>
    </source>
</evidence>
<organism evidence="4 5">
    <name type="scientific">Sporothrix stenoceras</name>
    <dbReference type="NCBI Taxonomy" id="5173"/>
    <lineage>
        <taxon>Eukaryota</taxon>
        <taxon>Fungi</taxon>
        <taxon>Dikarya</taxon>
        <taxon>Ascomycota</taxon>
        <taxon>Pezizomycotina</taxon>
        <taxon>Sordariomycetes</taxon>
        <taxon>Sordariomycetidae</taxon>
        <taxon>Ophiostomatales</taxon>
        <taxon>Ophiostomataceae</taxon>
        <taxon>Sporothrix</taxon>
    </lineage>
</organism>
<dbReference type="InterPro" id="IPR047122">
    <property type="entry name" value="Trans-enoyl_RdTase-like"/>
</dbReference>
<proteinExistence type="inferred from homology"/>